<evidence type="ECO:0000259" key="4">
    <source>
        <dbReference type="SMART" id="SM00862"/>
    </source>
</evidence>
<dbReference type="InterPro" id="IPR001867">
    <property type="entry name" value="OmpR/PhoB-type_DNA-bd"/>
</dbReference>
<evidence type="ECO:0000256" key="2">
    <source>
        <dbReference type="ARBA" id="ARBA00023125"/>
    </source>
</evidence>
<keyword evidence="6" id="KW-1185">Reference proteome</keyword>
<dbReference type="InterPro" id="IPR036388">
    <property type="entry name" value="WH-like_DNA-bd_sf"/>
</dbReference>
<dbReference type="InterPro" id="IPR003018">
    <property type="entry name" value="GAF"/>
</dbReference>
<keyword evidence="2" id="KW-0238">DNA-binding</keyword>
<reference evidence="5 6" key="1">
    <citation type="submission" date="2020-08" db="EMBL/GenBank/DDBJ databases">
        <title>Genomic Encyclopedia of Type Strains, Phase III (KMG-III): the genomes of soil and plant-associated and newly described type strains.</title>
        <authorList>
            <person name="Whitman W."/>
        </authorList>
    </citation>
    <scope>NUCLEOTIDE SEQUENCE [LARGE SCALE GENOMIC DNA]</scope>
    <source>
        <strain evidence="5 6">CECT 8577</strain>
    </source>
</reference>
<evidence type="ECO:0000256" key="1">
    <source>
        <dbReference type="ARBA" id="ARBA00023015"/>
    </source>
</evidence>
<dbReference type="SUPFAM" id="SSF46894">
    <property type="entry name" value="C-terminal effector domain of the bipartite response regulators"/>
    <property type="match status" value="1"/>
</dbReference>
<dbReference type="GO" id="GO:0003677">
    <property type="term" value="F:DNA binding"/>
    <property type="evidence" value="ECO:0007669"/>
    <property type="project" value="UniProtKB-KW"/>
</dbReference>
<dbReference type="AlphaFoldDB" id="A0A839RW98"/>
<dbReference type="Proteomes" id="UP000550714">
    <property type="component" value="Unassembled WGS sequence"/>
</dbReference>
<name>A0A839RW98_9PSEU</name>
<dbReference type="RefSeq" id="WP_183646734.1">
    <property type="nucleotide sequence ID" value="NZ_JACHWU010000001.1"/>
</dbReference>
<dbReference type="InterPro" id="IPR029016">
    <property type="entry name" value="GAF-like_dom_sf"/>
</dbReference>
<dbReference type="Pfam" id="PF01590">
    <property type="entry name" value="GAF"/>
    <property type="match status" value="1"/>
</dbReference>
<evidence type="ECO:0000313" key="6">
    <source>
        <dbReference type="Proteomes" id="UP000550714"/>
    </source>
</evidence>
<protein>
    <recommendedName>
        <fullName evidence="4">OmpR/PhoB-type domain-containing protein</fullName>
    </recommendedName>
</protein>
<keyword evidence="3" id="KW-0804">Transcription</keyword>
<dbReference type="SUPFAM" id="SSF55781">
    <property type="entry name" value="GAF domain-like"/>
    <property type="match status" value="1"/>
</dbReference>
<sequence>MRSQPAPNALHSVSDPFAQQRVLKQIRDAALSDEELGGKNGGAAPRTVISESWRRSLATGVDPDDYLPPVVYDDDELDDVRTSHPLHAVLPPLRELLVSIADEAQHITILTDADGTILWREGPSGLCRLADPVGLHEGTRWAESAIGTNAMGTALATDAPVQIYSAEHLVRTYHSWTCAAAPIHDPDTGRVLGAIDISGRLDTLHPAMVSLVNATAQVAENHLRLRMQDSDERLRRRNLPRLERLGGEPGALLTTSGRVIAASPLGTFPHRVAVEPGTDRVDLDGREALLEPLSGGYLLRMPRKEGKTIPARPARPTLQLSFLGTAPEAQLDGRSVPLTLRRAEILALLALHPDGLTADQLALHLYGDAGNPTTVRAEVHRLRSELGDALLAKPYRLAADVDADFLRVRDALATGDLTTAASIATAPLLARSESPTIRAEREQRTVALRTAVLDSGDPEALWALSEGEPGRDDIEVFEHLTRVLRAGDPRRPVADARLAWLLDSDDDG</sequence>
<dbReference type="SMART" id="SM00862">
    <property type="entry name" value="Trans_reg_C"/>
    <property type="match status" value="1"/>
</dbReference>
<evidence type="ECO:0000256" key="3">
    <source>
        <dbReference type="ARBA" id="ARBA00023163"/>
    </source>
</evidence>
<dbReference type="GO" id="GO:0000160">
    <property type="term" value="P:phosphorelay signal transduction system"/>
    <property type="evidence" value="ECO:0007669"/>
    <property type="project" value="InterPro"/>
</dbReference>
<dbReference type="Gene3D" id="3.30.450.40">
    <property type="match status" value="1"/>
</dbReference>
<comment type="caution">
    <text evidence="5">The sequence shown here is derived from an EMBL/GenBank/DDBJ whole genome shotgun (WGS) entry which is preliminary data.</text>
</comment>
<dbReference type="InterPro" id="IPR016032">
    <property type="entry name" value="Sig_transdc_resp-reg_C-effctor"/>
</dbReference>
<proteinExistence type="predicted"/>
<gene>
    <name evidence="5" type="ORF">FHS23_000377</name>
</gene>
<dbReference type="EMBL" id="JACHWU010000001">
    <property type="protein sequence ID" value="MBB3049382.1"/>
    <property type="molecule type" value="Genomic_DNA"/>
</dbReference>
<feature type="domain" description="OmpR/PhoB-type" evidence="4">
    <location>
        <begin position="333"/>
        <end position="397"/>
    </location>
</feature>
<accession>A0A839RW98</accession>
<evidence type="ECO:0000313" key="5">
    <source>
        <dbReference type="EMBL" id="MBB3049382.1"/>
    </source>
</evidence>
<dbReference type="Gene3D" id="1.10.10.10">
    <property type="entry name" value="Winged helix-like DNA-binding domain superfamily/Winged helix DNA-binding domain"/>
    <property type="match status" value="1"/>
</dbReference>
<dbReference type="GO" id="GO:0006355">
    <property type="term" value="P:regulation of DNA-templated transcription"/>
    <property type="evidence" value="ECO:0007669"/>
    <property type="project" value="InterPro"/>
</dbReference>
<keyword evidence="1" id="KW-0805">Transcription regulation</keyword>
<organism evidence="5 6">
    <name type="scientific">Prauserella isguenensis</name>
    <dbReference type="NCBI Taxonomy" id="1470180"/>
    <lineage>
        <taxon>Bacteria</taxon>
        <taxon>Bacillati</taxon>
        <taxon>Actinomycetota</taxon>
        <taxon>Actinomycetes</taxon>
        <taxon>Pseudonocardiales</taxon>
        <taxon>Pseudonocardiaceae</taxon>
        <taxon>Prauserella</taxon>
    </lineage>
</organism>